<gene>
    <name evidence="10" type="ORF">SAMN02194393_00263</name>
</gene>
<keyword evidence="2" id="KW-0813">Transport</keyword>
<keyword evidence="4" id="KW-0762">Sugar transport</keyword>
<keyword evidence="11" id="KW-1185">Reference proteome</keyword>
<dbReference type="InterPro" id="IPR004700">
    <property type="entry name" value="PTS_IIC_man"/>
</dbReference>
<keyword evidence="8 9" id="KW-0472">Membrane</keyword>
<feature type="transmembrane region" description="Helical" evidence="9">
    <location>
        <begin position="144"/>
        <end position="165"/>
    </location>
</feature>
<keyword evidence="5" id="KW-0598">Phosphotransferase system</keyword>
<dbReference type="RefSeq" id="WP_079488746.1">
    <property type="nucleotide sequence ID" value="NZ_FUZT01000001.1"/>
</dbReference>
<dbReference type="AlphaFoldDB" id="A0A1T5IDM0"/>
<protein>
    <submittedName>
        <fullName evidence="10">PTS system, mannose-specific IIC component</fullName>
    </submittedName>
</protein>
<proteinExistence type="predicted"/>
<evidence type="ECO:0000313" key="10">
    <source>
        <dbReference type="EMBL" id="SKC37284.1"/>
    </source>
</evidence>
<dbReference type="PANTHER" id="PTHR32502">
    <property type="entry name" value="N-ACETYLGALACTOSAMINE PERMEASE II COMPONENT-RELATED"/>
    <property type="match status" value="1"/>
</dbReference>
<dbReference type="PROSITE" id="PS51106">
    <property type="entry name" value="PTS_EIIC_TYPE_4"/>
    <property type="match status" value="1"/>
</dbReference>
<comment type="subcellular location">
    <subcellularLocation>
        <location evidence="1">Cell membrane</location>
        <topology evidence="1">Multi-pass membrane protein</topology>
    </subcellularLocation>
</comment>
<feature type="transmembrane region" description="Helical" evidence="9">
    <location>
        <begin position="180"/>
        <end position="201"/>
    </location>
</feature>
<evidence type="ECO:0000256" key="5">
    <source>
        <dbReference type="ARBA" id="ARBA00022683"/>
    </source>
</evidence>
<dbReference type="EMBL" id="FUZT01000001">
    <property type="protein sequence ID" value="SKC37284.1"/>
    <property type="molecule type" value="Genomic_DNA"/>
</dbReference>
<feature type="transmembrane region" description="Helical" evidence="9">
    <location>
        <begin position="210"/>
        <end position="243"/>
    </location>
</feature>
<keyword evidence="3" id="KW-1003">Cell membrane</keyword>
<dbReference type="Pfam" id="PF03609">
    <property type="entry name" value="EII-Sor"/>
    <property type="match status" value="1"/>
</dbReference>
<evidence type="ECO:0000256" key="9">
    <source>
        <dbReference type="SAM" id="Phobius"/>
    </source>
</evidence>
<name>A0A1T5IDM0_9FIRM</name>
<keyword evidence="6 9" id="KW-0812">Transmembrane</keyword>
<feature type="transmembrane region" description="Helical" evidence="9">
    <location>
        <begin position="28"/>
        <end position="49"/>
    </location>
</feature>
<dbReference type="OrthoDB" id="9815089at2"/>
<evidence type="ECO:0000256" key="1">
    <source>
        <dbReference type="ARBA" id="ARBA00004651"/>
    </source>
</evidence>
<sequence>MLMKAILLGIFCYLASLGVPWFLGTTGGFYYLSRPLVSGMFVGLILGDVHTGIIIGAAVQALYLSLIVPGGVASADITFVAYPAIALGMLSGADPEVAVALAATIGLLGVILFNSIETINTFWNHVADKYAEKNDLKGFWRANAIYPQITTFILRFVPTFLAVYFGAQYAENFLNSIPEVLMHIMTVLGGVLPAVGIGLLLSQIMKDKTLVVYFLVGFICIVSLNLNMISLTIVGAAIAVMHYKYSGNKLVSTSASDIALEEDEEEVL</sequence>
<dbReference type="GO" id="GO:0005886">
    <property type="term" value="C:plasma membrane"/>
    <property type="evidence" value="ECO:0007669"/>
    <property type="project" value="UniProtKB-SubCell"/>
</dbReference>
<evidence type="ECO:0000313" key="11">
    <source>
        <dbReference type="Proteomes" id="UP000190285"/>
    </source>
</evidence>
<dbReference type="GO" id="GO:0009401">
    <property type="term" value="P:phosphoenolpyruvate-dependent sugar phosphotransferase system"/>
    <property type="evidence" value="ECO:0007669"/>
    <property type="project" value="UniProtKB-KW"/>
</dbReference>
<reference evidence="10 11" key="1">
    <citation type="submission" date="2017-02" db="EMBL/GenBank/DDBJ databases">
        <authorList>
            <person name="Peterson S.W."/>
        </authorList>
    </citation>
    <scope>NUCLEOTIDE SEQUENCE [LARGE SCALE GENOMIC DNA]</scope>
    <source>
        <strain evidence="10 11">M1</strain>
    </source>
</reference>
<evidence type="ECO:0000256" key="8">
    <source>
        <dbReference type="ARBA" id="ARBA00023136"/>
    </source>
</evidence>
<evidence type="ECO:0000256" key="4">
    <source>
        <dbReference type="ARBA" id="ARBA00022597"/>
    </source>
</evidence>
<accession>A0A1T5IDM0</accession>
<evidence type="ECO:0000256" key="6">
    <source>
        <dbReference type="ARBA" id="ARBA00022692"/>
    </source>
</evidence>
<dbReference type="PANTHER" id="PTHR32502:SF8">
    <property type="entry name" value="N-ACETYLGALACTOSAMINE PERMEASE IIC COMPONENT 1"/>
    <property type="match status" value="1"/>
</dbReference>
<dbReference type="Proteomes" id="UP000190285">
    <property type="component" value="Unassembled WGS sequence"/>
</dbReference>
<organism evidence="10 11">
    <name type="scientific">Maledivibacter halophilus</name>
    <dbReference type="NCBI Taxonomy" id="36842"/>
    <lineage>
        <taxon>Bacteria</taxon>
        <taxon>Bacillati</taxon>
        <taxon>Bacillota</taxon>
        <taxon>Clostridia</taxon>
        <taxon>Peptostreptococcales</taxon>
        <taxon>Caminicellaceae</taxon>
        <taxon>Maledivibacter</taxon>
    </lineage>
</organism>
<evidence type="ECO:0000256" key="2">
    <source>
        <dbReference type="ARBA" id="ARBA00022448"/>
    </source>
</evidence>
<keyword evidence="7 9" id="KW-1133">Transmembrane helix</keyword>
<evidence type="ECO:0000256" key="3">
    <source>
        <dbReference type="ARBA" id="ARBA00022475"/>
    </source>
</evidence>
<feature type="transmembrane region" description="Helical" evidence="9">
    <location>
        <begin position="97"/>
        <end position="123"/>
    </location>
</feature>
<evidence type="ECO:0000256" key="7">
    <source>
        <dbReference type="ARBA" id="ARBA00022989"/>
    </source>
</evidence>
<dbReference type="STRING" id="36842.SAMN02194393_00263"/>
<feature type="transmembrane region" description="Helical" evidence="9">
    <location>
        <begin position="61"/>
        <end position="85"/>
    </location>
</feature>
<dbReference type="InterPro" id="IPR050303">
    <property type="entry name" value="GatZ_KbaZ_carbometab"/>
</dbReference>